<dbReference type="EMBL" id="JAVNWW010000001">
    <property type="protein sequence ID" value="MDU0808362.1"/>
    <property type="molecule type" value="Genomic_DNA"/>
</dbReference>
<comment type="caution">
    <text evidence="1">The sequence shown here is derived from an EMBL/GenBank/DDBJ whole genome shotgun (WGS) entry which is preliminary data.</text>
</comment>
<dbReference type="Proteomes" id="UP001249959">
    <property type="component" value="Unassembled WGS sequence"/>
</dbReference>
<gene>
    <name evidence="1" type="ORF">PQG45_04855</name>
</gene>
<organism evidence="1 2">
    <name type="scientific">Aquirufa regiilacus</name>
    <dbReference type="NCBI Taxonomy" id="3024868"/>
    <lineage>
        <taxon>Bacteria</taxon>
        <taxon>Pseudomonadati</taxon>
        <taxon>Bacteroidota</taxon>
        <taxon>Cytophagia</taxon>
        <taxon>Cytophagales</taxon>
        <taxon>Flectobacillaceae</taxon>
        <taxon>Aquirufa</taxon>
    </lineage>
</organism>
<proteinExistence type="predicted"/>
<protein>
    <submittedName>
        <fullName evidence="1">Uncharacterized protein</fullName>
    </submittedName>
</protein>
<dbReference type="RefSeq" id="WP_315575290.1">
    <property type="nucleotide sequence ID" value="NZ_JARDXH010000002.1"/>
</dbReference>
<name>A0ABU3TRR1_9BACT</name>
<evidence type="ECO:0000313" key="1">
    <source>
        <dbReference type="EMBL" id="MDU0808362.1"/>
    </source>
</evidence>
<keyword evidence="2" id="KW-1185">Reference proteome</keyword>
<accession>A0ABU3TRR1</accession>
<evidence type="ECO:0000313" key="2">
    <source>
        <dbReference type="Proteomes" id="UP001249959"/>
    </source>
</evidence>
<reference evidence="1 2" key="1">
    <citation type="submission" date="2023-09" db="EMBL/GenBank/DDBJ databases">
        <title>Aquirufa genomes.</title>
        <authorList>
            <person name="Pitt A."/>
        </authorList>
    </citation>
    <scope>NUCLEOTIDE SEQUENCE [LARGE SCALE GENOMIC DNA]</scope>
    <source>
        <strain evidence="1 2">LEOWEIH-7C</strain>
    </source>
</reference>
<sequence>MDFNDYLISKNIVPADFKEQESRLFLTWETAFSQMHPNSFTEQYKFQLNKIRRKYPLKTEF</sequence>